<evidence type="ECO:0008006" key="4">
    <source>
        <dbReference type="Google" id="ProtNLM"/>
    </source>
</evidence>
<feature type="compositionally biased region" description="Low complexity" evidence="1">
    <location>
        <begin position="311"/>
        <end position="325"/>
    </location>
</feature>
<feature type="region of interest" description="Disordered" evidence="1">
    <location>
        <begin position="1"/>
        <end position="107"/>
    </location>
</feature>
<name>A0A8J6HEM7_TENMO</name>
<protein>
    <recommendedName>
        <fullName evidence="4">Protein Shroom</fullName>
    </recommendedName>
</protein>
<reference evidence="2" key="1">
    <citation type="journal article" date="2020" name="J Insects Food Feed">
        <title>The yellow mealworm (Tenebrio molitor) genome: a resource for the emerging insects as food and feed industry.</title>
        <authorList>
            <person name="Eriksson T."/>
            <person name="Andere A."/>
            <person name="Kelstrup H."/>
            <person name="Emery V."/>
            <person name="Picard C."/>
        </authorList>
    </citation>
    <scope>NUCLEOTIDE SEQUENCE</scope>
    <source>
        <strain evidence="2">Stoneville</strain>
        <tissue evidence="2">Whole head</tissue>
    </source>
</reference>
<dbReference type="Proteomes" id="UP000719412">
    <property type="component" value="Unassembled WGS sequence"/>
</dbReference>
<feature type="region of interest" description="Disordered" evidence="1">
    <location>
        <begin position="603"/>
        <end position="637"/>
    </location>
</feature>
<organism evidence="2 3">
    <name type="scientific">Tenebrio molitor</name>
    <name type="common">Yellow mealworm beetle</name>
    <dbReference type="NCBI Taxonomy" id="7067"/>
    <lineage>
        <taxon>Eukaryota</taxon>
        <taxon>Metazoa</taxon>
        <taxon>Ecdysozoa</taxon>
        <taxon>Arthropoda</taxon>
        <taxon>Hexapoda</taxon>
        <taxon>Insecta</taxon>
        <taxon>Pterygota</taxon>
        <taxon>Neoptera</taxon>
        <taxon>Endopterygota</taxon>
        <taxon>Coleoptera</taxon>
        <taxon>Polyphaga</taxon>
        <taxon>Cucujiformia</taxon>
        <taxon>Tenebrionidae</taxon>
        <taxon>Tenebrio</taxon>
    </lineage>
</organism>
<accession>A0A8J6HEM7</accession>
<feature type="compositionally biased region" description="Basic and acidic residues" evidence="1">
    <location>
        <begin position="817"/>
        <end position="829"/>
    </location>
</feature>
<evidence type="ECO:0000256" key="1">
    <source>
        <dbReference type="SAM" id="MobiDB-lite"/>
    </source>
</evidence>
<dbReference type="EMBL" id="JABDTM020025436">
    <property type="protein sequence ID" value="KAH0813274.1"/>
    <property type="molecule type" value="Genomic_DNA"/>
</dbReference>
<feature type="compositionally biased region" description="Basic and acidic residues" evidence="1">
    <location>
        <begin position="757"/>
        <end position="778"/>
    </location>
</feature>
<feature type="compositionally biased region" description="Basic and acidic residues" evidence="1">
    <location>
        <begin position="98"/>
        <end position="107"/>
    </location>
</feature>
<evidence type="ECO:0000313" key="2">
    <source>
        <dbReference type="EMBL" id="KAH0813274.1"/>
    </source>
</evidence>
<feature type="region of interest" description="Disordered" evidence="1">
    <location>
        <begin position="477"/>
        <end position="558"/>
    </location>
</feature>
<feature type="compositionally biased region" description="Polar residues" evidence="1">
    <location>
        <begin position="1"/>
        <end position="13"/>
    </location>
</feature>
<sequence length="829" mass="92944">MMPSRSTPNLQQSNRDKNHPTIYSYLHNQPGLSFSGKTPLRDDDSPPPAPPVRDSSSLKSIKYGPGHEKFPSWPVPAAAETPQALKGPPSGGSHRSKSWTDHTNYPKEKVVAYTRPYMKRQHSSYTQQKLKTVIERCERIPPEMYESRYGKHNERLYLPHVDRDGKPIGDTDYMVPSPPERDIPNNKPQLTQADLEEYARSYQEPANCGYDPSHPHLTKSGLEEFMEYTRNYEDSFFSTTGTKNEFTHLHQKQLSYAQSEGYHSYVSSTDSTSTPFLDRLRRDSEAVVNRTHSTWDDAEPEQSTKREGRDSVVTTSSGSVSSSETLKWHGSMSDVSVASSSYTPLANSSKQLIAHSARVQTPQRHHSESVLYMGGDNSDSWKDKESINNNANKLKLFPVNTYTVQDSDHSTSISCNNTRLSTSSVNSTLSVADRISELEKQQKYSYLDPDKKHKVPDPTLKAIQKKALLSFYERHQNSNKNNSWRSEPQLVQSPETSTVPQVLPRVKVQLPSRRASSASDYVSGNNPNRSSLTLNRESKTTESINKTSPKHQYSSSCGSLSTDLLGPIIVGPSISVDDWIPDSPPARPPKNPHLRAAFPDLFNQRVPSPDLPPPSPPTVLEDEVFNNDDPLPPPPPECDDWQQHFSDRLKENTTGSQFPAPQVKKSKASIKQTVGLPEQNRYNSVRSSIRTRPAGHIIQQVSSKPYHGSAEKVVLGFPNQQTYAERSNTKYPATQKLVLNGHVAVSQKVVNGLSDQYRAEPLRSTQKENSNRSPDLKKSQRASIAEDVPPPLQPRQARVNQSMRGRISHALRSSPPKVEKMRETRSQSL</sequence>
<feature type="region of interest" description="Disordered" evidence="1">
    <location>
        <begin position="756"/>
        <end position="829"/>
    </location>
</feature>
<dbReference type="AlphaFoldDB" id="A0A8J6HEM7"/>
<feature type="compositionally biased region" description="Polar residues" evidence="1">
    <location>
        <begin position="26"/>
        <end position="36"/>
    </location>
</feature>
<comment type="caution">
    <text evidence="2">The sequence shown here is derived from an EMBL/GenBank/DDBJ whole genome shotgun (WGS) entry which is preliminary data.</text>
</comment>
<keyword evidence="3" id="KW-1185">Reference proteome</keyword>
<feature type="compositionally biased region" description="Polar residues" evidence="1">
    <location>
        <begin position="478"/>
        <end position="500"/>
    </location>
</feature>
<proteinExistence type="predicted"/>
<feature type="compositionally biased region" description="Polar residues" evidence="1">
    <location>
        <begin position="514"/>
        <end position="558"/>
    </location>
</feature>
<gene>
    <name evidence="2" type="ORF">GEV33_009517</name>
</gene>
<evidence type="ECO:0000313" key="3">
    <source>
        <dbReference type="Proteomes" id="UP000719412"/>
    </source>
</evidence>
<feature type="region of interest" description="Disordered" evidence="1">
    <location>
        <begin position="287"/>
        <end position="325"/>
    </location>
</feature>
<reference evidence="2" key="2">
    <citation type="submission" date="2021-08" db="EMBL/GenBank/DDBJ databases">
        <authorList>
            <person name="Eriksson T."/>
        </authorList>
    </citation>
    <scope>NUCLEOTIDE SEQUENCE</scope>
    <source>
        <strain evidence="2">Stoneville</strain>
        <tissue evidence="2">Whole head</tissue>
    </source>
</reference>